<keyword evidence="8 9" id="KW-0472">Membrane</keyword>
<keyword evidence="5 9" id="KW-0997">Cell inner membrane</keyword>
<reference evidence="12 13" key="1">
    <citation type="submission" date="2020-11" db="EMBL/GenBank/DDBJ databases">
        <title>Indigenous Rhizobia Nodulating Common beans in Western Kenya.</title>
        <authorList>
            <person name="Wekesa C.S."/>
            <person name="Oelmueller R."/>
            <person name="Furch A.C."/>
        </authorList>
    </citation>
    <scope>NUCLEOTIDE SEQUENCE [LARGE SCALE GENOMIC DNA]</scope>
    <source>
        <strain evidence="13">BS3</strain>
        <plasmid evidence="12 13">pBS3d</plasmid>
    </source>
</reference>
<gene>
    <name evidence="12" type="ORF">HER27_027965</name>
</gene>
<dbReference type="PRINTS" id="PR01490">
    <property type="entry name" value="RTXTOXIND"/>
</dbReference>
<dbReference type="PANTHER" id="PTHR30386">
    <property type="entry name" value="MEMBRANE FUSION SUBUNIT OF EMRAB-TOLC MULTIDRUG EFFLUX PUMP"/>
    <property type="match status" value="1"/>
</dbReference>
<evidence type="ECO:0000259" key="11">
    <source>
        <dbReference type="Pfam" id="PF26002"/>
    </source>
</evidence>
<feature type="domain" description="AprE-like beta-barrel" evidence="11">
    <location>
        <begin position="324"/>
        <end position="412"/>
    </location>
</feature>
<keyword evidence="6 9" id="KW-0812">Transmembrane</keyword>
<keyword evidence="4 9" id="KW-1003">Cell membrane</keyword>
<dbReference type="InterPro" id="IPR058982">
    <property type="entry name" value="Beta-barrel_AprE"/>
</dbReference>
<evidence type="ECO:0000256" key="6">
    <source>
        <dbReference type="ARBA" id="ARBA00022692"/>
    </source>
</evidence>
<evidence type="ECO:0000256" key="5">
    <source>
        <dbReference type="ARBA" id="ARBA00022519"/>
    </source>
</evidence>
<dbReference type="InterPro" id="IPR010129">
    <property type="entry name" value="T1SS_HlyD"/>
</dbReference>
<keyword evidence="12" id="KW-0614">Plasmid</keyword>
<dbReference type="InterPro" id="IPR006144">
    <property type="entry name" value="Secretion_HlyD_CS"/>
</dbReference>
<protein>
    <recommendedName>
        <fullName evidence="9">Membrane fusion protein (MFP) family protein</fullName>
    </recommendedName>
</protein>
<dbReference type="RefSeq" id="WP_064826477.1">
    <property type="nucleotide sequence ID" value="NZ_CP013536.1"/>
</dbReference>
<dbReference type="Gene3D" id="2.40.50.100">
    <property type="match status" value="1"/>
</dbReference>
<dbReference type="NCBIfam" id="TIGR01843">
    <property type="entry name" value="type_I_hlyD"/>
    <property type="match status" value="1"/>
</dbReference>
<dbReference type="GO" id="GO:0009306">
    <property type="term" value="P:protein secretion"/>
    <property type="evidence" value="ECO:0007669"/>
    <property type="project" value="InterPro"/>
</dbReference>
<dbReference type="EMBL" id="CP064935">
    <property type="protein sequence ID" value="QPK13212.1"/>
    <property type="molecule type" value="Genomic_DNA"/>
</dbReference>
<dbReference type="GeneID" id="45961395"/>
<proteinExistence type="inferred from homology"/>
<feature type="domain" description="AprE-like long alpha-helical hairpin" evidence="10">
    <location>
        <begin position="92"/>
        <end position="279"/>
    </location>
</feature>
<dbReference type="PROSITE" id="PS00543">
    <property type="entry name" value="HLYD_FAMILY"/>
    <property type="match status" value="1"/>
</dbReference>
<comment type="subcellular location">
    <subcellularLocation>
        <location evidence="1 9">Cell inner membrane</location>
        <topology evidence="1 9">Single-pass membrane protein</topology>
    </subcellularLocation>
</comment>
<evidence type="ECO:0000256" key="7">
    <source>
        <dbReference type="ARBA" id="ARBA00022989"/>
    </source>
</evidence>
<keyword evidence="7 9" id="KW-1133">Transmembrane helix</keyword>
<comment type="similarity">
    <text evidence="2 9">Belongs to the membrane fusion protein (MFP) (TC 8.A.1) family.</text>
</comment>
<keyword evidence="3 9" id="KW-0813">Transport</keyword>
<evidence type="ECO:0000256" key="4">
    <source>
        <dbReference type="ARBA" id="ARBA00022475"/>
    </source>
</evidence>
<feature type="transmembrane region" description="Helical" evidence="9">
    <location>
        <begin position="18"/>
        <end position="37"/>
    </location>
</feature>
<accession>A0A7X6EVI7</accession>
<name>A0A7X6EVI7_9HYPH</name>
<dbReference type="Pfam" id="PF25994">
    <property type="entry name" value="HH_AprE"/>
    <property type="match status" value="1"/>
</dbReference>
<evidence type="ECO:0000256" key="2">
    <source>
        <dbReference type="ARBA" id="ARBA00009477"/>
    </source>
</evidence>
<dbReference type="GO" id="GO:0005886">
    <property type="term" value="C:plasma membrane"/>
    <property type="evidence" value="ECO:0007669"/>
    <property type="project" value="UniProtKB-SubCell"/>
</dbReference>
<sequence length="435" mass="47257">MTSGWEHKLRKSTNTPALVGYVATLAMLATFGLWGAIAPIGGAAVAAGTIAAAGRNVQMQHLEGGIVREIRVREGDEVHKGDVVLVLDDTSARTQVNRLSKQWLSLAVRVSRLGAERDGADRFVGSSAGIPIATSDGAAIVEEEQKEFSARLTRFRSELIILGQRLDQLSETRAGLLAQGAAVERQQAVIRDELQRKQALLEKGLINRSDYTELLRIDADLGGQAASIVSGQASTASQIAEAKEQIERLPSERIEDAVTKLNEARTNLRDVEEQLASAVAVLDRTVIRAPADGIVVSSIYNFVGNVIGPGERIMEILPTTSRPLVEARLQPNDIDAVHKGQAARLRLTALNARLTPEVDAVVEDISADKLIDEATKQPYYRALLKISDPLPFALTAGDLHPGMPVQAFITTEDRTFFEYLLRPVFDTMQLAFVEE</sequence>
<evidence type="ECO:0000256" key="1">
    <source>
        <dbReference type="ARBA" id="ARBA00004377"/>
    </source>
</evidence>
<evidence type="ECO:0000256" key="3">
    <source>
        <dbReference type="ARBA" id="ARBA00022448"/>
    </source>
</evidence>
<dbReference type="Gene3D" id="2.40.30.170">
    <property type="match status" value="1"/>
</dbReference>
<geneLocation type="plasmid" evidence="12 13">
    <name>pBS3d</name>
</geneLocation>
<evidence type="ECO:0000256" key="9">
    <source>
        <dbReference type="RuleBase" id="RU365093"/>
    </source>
</evidence>
<evidence type="ECO:0000313" key="13">
    <source>
        <dbReference type="Proteomes" id="UP000540266"/>
    </source>
</evidence>
<dbReference type="InterPro" id="IPR058781">
    <property type="entry name" value="HH_AprE-like"/>
</dbReference>
<evidence type="ECO:0000259" key="10">
    <source>
        <dbReference type="Pfam" id="PF25994"/>
    </source>
</evidence>
<dbReference type="AlphaFoldDB" id="A0A7X6EVI7"/>
<dbReference type="Pfam" id="PF26002">
    <property type="entry name" value="Beta-barrel_AprE"/>
    <property type="match status" value="1"/>
</dbReference>
<evidence type="ECO:0000313" key="12">
    <source>
        <dbReference type="EMBL" id="QPK13212.1"/>
    </source>
</evidence>
<organism evidence="12 13">
    <name type="scientific">Rhizobium phaseoli</name>
    <dbReference type="NCBI Taxonomy" id="396"/>
    <lineage>
        <taxon>Bacteria</taxon>
        <taxon>Pseudomonadati</taxon>
        <taxon>Pseudomonadota</taxon>
        <taxon>Alphaproteobacteria</taxon>
        <taxon>Hyphomicrobiales</taxon>
        <taxon>Rhizobiaceae</taxon>
        <taxon>Rhizobium/Agrobacterium group</taxon>
        <taxon>Rhizobium</taxon>
    </lineage>
</organism>
<dbReference type="PANTHER" id="PTHR30386:SF17">
    <property type="entry name" value="ALKALINE PROTEASE SECRETION PROTEIN APRE"/>
    <property type="match status" value="1"/>
</dbReference>
<dbReference type="InterPro" id="IPR050739">
    <property type="entry name" value="MFP"/>
</dbReference>
<dbReference type="Proteomes" id="UP000540266">
    <property type="component" value="Plasmid pBS3d"/>
</dbReference>
<evidence type="ECO:0000256" key="8">
    <source>
        <dbReference type="ARBA" id="ARBA00023136"/>
    </source>
</evidence>